<feature type="transmembrane region" description="Helical" evidence="1">
    <location>
        <begin position="6"/>
        <end position="28"/>
    </location>
</feature>
<gene>
    <name evidence="2" type="ORF">A3B04_02910</name>
</gene>
<comment type="caution">
    <text evidence="2">The sequence shown here is derived from an EMBL/GenBank/DDBJ whole genome shotgun (WGS) entry which is preliminary data.</text>
</comment>
<sequence>MSNPKLIFRSLTHSLGVFIYIIAVASLLSNANKMFGSGQTFWTPAFMLLLLVVSATITGALVLGKPILMYLDNQKSAAIKLFFYTIGWLAVITIAVLIILVIVK</sequence>
<feature type="transmembrane region" description="Helical" evidence="1">
    <location>
        <begin position="40"/>
        <end position="61"/>
    </location>
</feature>
<proteinExistence type="predicted"/>
<feature type="transmembrane region" description="Helical" evidence="1">
    <location>
        <begin position="81"/>
        <end position="103"/>
    </location>
</feature>
<evidence type="ECO:0000256" key="1">
    <source>
        <dbReference type="SAM" id="Phobius"/>
    </source>
</evidence>
<accession>A0A1G2FR57</accession>
<dbReference type="EMBL" id="MHNF01000043">
    <property type="protein sequence ID" value="OGZ40001.1"/>
    <property type="molecule type" value="Genomic_DNA"/>
</dbReference>
<evidence type="ECO:0008006" key="4">
    <source>
        <dbReference type="Google" id="ProtNLM"/>
    </source>
</evidence>
<name>A0A1G2FR57_9BACT</name>
<dbReference type="Proteomes" id="UP000177126">
    <property type="component" value="Unassembled WGS sequence"/>
</dbReference>
<evidence type="ECO:0000313" key="2">
    <source>
        <dbReference type="EMBL" id="OGZ40001.1"/>
    </source>
</evidence>
<organism evidence="2 3">
    <name type="scientific">Candidatus Portnoybacteria bacterium RIFCSPLOWO2_02_FULL_39_11</name>
    <dbReference type="NCBI Taxonomy" id="1802001"/>
    <lineage>
        <taxon>Bacteria</taxon>
        <taxon>Candidatus Portnoyibacteriota</taxon>
    </lineage>
</organism>
<keyword evidence="1" id="KW-1133">Transmembrane helix</keyword>
<reference evidence="2 3" key="1">
    <citation type="journal article" date="2016" name="Nat. Commun.">
        <title>Thousands of microbial genomes shed light on interconnected biogeochemical processes in an aquifer system.</title>
        <authorList>
            <person name="Anantharaman K."/>
            <person name="Brown C.T."/>
            <person name="Hug L.A."/>
            <person name="Sharon I."/>
            <person name="Castelle C.J."/>
            <person name="Probst A.J."/>
            <person name="Thomas B.C."/>
            <person name="Singh A."/>
            <person name="Wilkins M.J."/>
            <person name="Karaoz U."/>
            <person name="Brodie E.L."/>
            <person name="Williams K.H."/>
            <person name="Hubbard S.S."/>
            <person name="Banfield J.F."/>
        </authorList>
    </citation>
    <scope>NUCLEOTIDE SEQUENCE [LARGE SCALE GENOMIC DNA]</scope>
</reference>
<evidence type="ECO:0000313" key="3">
    <source>
        <dbReference type="Proteomes" id="UP000177126"/>
    </source>
</evidence>
<keyword evidence="1" id="KW-0472">Membrane</keyword>
<dbReference type="AlphaFoldDB" id="A0A1G2FR57"/>
<protein>
    <recommendedName>
        <fullName evidence="4">Fumarate reductase subunit C</fullName>
    </recommendedName>
</protein>
<keyword evidence="1" id="KW-0812">Transmembrane</keyword>